<name>A0A521FAA4_9FLAO</name>
<evidence type="ECO:0000313" key="2">
    <source>
        <dbReference type="Proteomes" id="UP000319267"/>
    </source>
</evidence>
<gene>
    <name evidence="1" type="ORF">SAMN06265220_10774</name>
</gene>
<sequence>MYRINSQFAHFDCIPEWEKMLVNITWYNFKPQGKFAGGFTKAEMDQFRAFLYANPLHFPGPNFEELCSGEDFDIALHRNAAKAGMPHDKRQRNHKYSKVYFF</sequence>
<proteinExistence type="predicted"/>
<organism evidence="1 2">
    <name type="scientific">Flavobacterium nitrogenifigens</name>
    <dbReference type="NCBI Taxonomy" id="1617283"/>
    <lineage>
        <taxon>Bacteria</taxon>
        <taxon>Pseudomonadati</taxon>
        <taxon>Bacteroidota</taxon>
        <taxon>Flavobacteriia</taxon>
        <taxon>Flavobacteriales</taxon>
        <taxon>Flavobacteriaceae</taxon>
        <taxon>Flavobacterium</taxon>
    </lineage>
</organism>
<accession>A0A521FAA4</accession>
<dbReference type="AlphaFoldDB" id="A0A521FAA4"/>
<protein>
    <submittedName>
        <fullName evidence="1">Uncharacterized protein</fullName>
    </submittedName>
</protein>
<reference evidence="1 2" key="1">
    <citation type="submission" date="2017-05" db="EMBL/GenBank/DDBJ databases">
        <authorList>
            <person name="Varghese N."/>
            <person name="Submissions S."/>
        </authorList>
    </citation>
    <scope>NUCLEOTIDE SEQUENCE [LARGE SCALE GENOMIC DNA]</scope>
    <source>
        <strain evidence="1 2">DSM 29982</strain>
    </source>
</reference>
<dbReference type="EMBL" id="FXTQ01000007">
    <property type="protein sequence ID" value="SMO92440.1"/>
    <property type="molecule type" value="Genomic_DNA"/>
</dbReference>
<dbReference type="Proteomes" id="UP000319267">
    <property type="component" value="Unassembled WGS sequence"/>
</dbReference>
<keyword evidence="2" id="KW-1185">Reference proteome</keyword>
<evidence type="ECO:0000313" key="1">
    <source>
        <dbReference type="EMBL" id="SMO92440.1"/>
    </source>
</evidence>